<feature type="transmembrane region" description="Helical" evidence="5">
    <location>
        <begin position="123"/>
        <end position="144"/>
    </location>
</feature>
<gene>
    <name evidence="6" type="ORF">SBRY_40765</name>
</gene>
<dbReference type="InterPro" id="IPR038665">
    <property type="entry name" value="Voltage-dep_anion_channel_sf"/>
</dbReference>
<dbReference type="Gene3D" id="1.50.10.150">
    <property type="entry name" value="Voltage-dependent anion channel"/>
    <property type="match status" value="1"/>
</dbReference>
<dbReference type="Proteomes" id="UP001153328">
    <property type="component" value="Unassembled WGS sequence"/>
</dbReference>
<organism evidence="6 7">
    <name type="scientific">Actinacidiphila bryophytorum</name>
    <dbReference type="NCBI Taxonomy" id="1436133"/>
    <lineage>
        <taxon>Bacteria</taxon>
        <taxon>Bacillati</taxon>
        <taxon>Actinomycetota</taxon>
        <taxon>Actinomycetes</taxon>
        <taxon>Kitasatosporales</taxon>
        <taxon>Streptomycetaceae</taxon>
        <taxon>Actinacidiphila</taxon>
    </lineage>
</organism>
<dbReference type="InterPro" id="IPR004695">
    <property type="entry name" value="SLAC1/Mae1/Ssu1/TehA"/>
</dbReference>
<accession>A0A9W4H3G3</accession>
<sequence length="311" mass="31741">MAVLRAAPPGAGAAVMATGIVSVGLHLTGHPTLSGAALALAGAMWVVLAVAFAVRFGLDRAGWQATAANPPALTAVAATCVLGTRLSLFGRQTGAAVLLVLAAAVWPWLLMSVLRHLRRPAPGAAFLVCVATQGLAVLAATLALAEHDDWLAWAALAACALGVLLYGEALVRFDLREIGRGAGDQWIAAGALAISALAASKLTASPVWTGGAHDALRAGTLVLLVLDLAGYAVLAVSEFVRPRLHYDLRRWSTVFPLGMTAVASLSTSQAAAIGWPHGLGTVLLWVAVAGWLLTAAGATRATLAARRQPGT</sequence>
<keyword evidence="3 5" id="KW-1133">Transmembrane helix</keyword>
<evidence type="ECO:0000256" key="3">
    <source>
        <dbReference type="ARBA" id="ARBA00022989"/>
    </source>
</evidence>
<feature type="transmembrane region" description="Helical" evidence="5">
    <location>
        <begin position="35"/>
        <end position="58"/>
    </location>
</feature>
<keyword evidence="4 5" id="KW-0472">Membrane</keyword>
<feature type="transmembrane region" description="Helical" evidence="5">
    <location>
        <begin position="12"/>
        <end position="29"/>
    </location>
</feature>
<name>A0A9W4H3G3_9ACTN</name>
<feature type="transmembrane region" description="Helical" evidence="5">
    <location>
        <begin position="254"/>
        <end position="276"/>
    </location>
</feature>
<evidence type="ECO:0000313" key="7">
    <source>
        <dbReference type="Proteomes" id="UP001153328"/>
    </source>
</evidence>
<feature type="transmembrane region" description="Helical" evidence="5">
    <location>
        <begin position="94"/>
        <end position="111"/>
    </location>
</feature>
<protein>
    <submittedName>
        <fullName evidence="6">Tellurite resistance protein TehA-like permease</fullName>
    </submittedName>
</protein>
<evidence type="ECO:0000256" key="4">
    <source>
        <dbReference type="ARBA" id="ARBA00023136"/>
    </source>
</evidence>
<proteinExistence type="predicted"/>
<feature type="transmembrane region" description="Helical" evidence="5">
    <location>
        <begin position="215"/>
        <end position="234"/>
    </location>
</feature>
<comment type="caution">
    <text evidence="6">The sequence shown here is derived from an EMBL/GenBank/DDBJ whole genome shotgun (WGS) entry which is preliminary data.</text>
</comment>
<dbReference type="GO" id="GO:0016020">
    <property type="term" value="C:membrane"/>
    <property type="evidence" value="ECO:0007669"/>
    <property type="project" value="UniProtKB-SubCell"/>
</dbReference>
<evidence type="ECO:0000256" key="5">
    <source>
        <dbReference type="SAM" id="Phobius"/>
    </source>
</evidence>
<feature type="transmembrane region" description="Helical" evidence="5">
    <location>
        <begin position="183"/>
        <end position="203"/>
    </location>
</feature>
<feature type="transmembrane region" description="Helical" evidence="5">
    <location>
        <begin position="150"/>
        <end position="171"/>
    </location>
</feature>
<evidence type="ECO:0000313" key="6">
    <source>
        <dbReference type="EMBL" id="CAG7647811.1"/>
    </source>
</evidence>
<reference evidence="6" key="1">
    <citation type="submission" date="2021-06" db="EMBL/GenBank/DDBJ databases">
        <authorList>
            <person name="Arsene-Ploetze F."/>
        </authorList>
    </citation>
    <scope>NUCLEOTIDE SEQUENCE</scope>
    <source>
        <strain evidence="6">SBRY1</strain>
    </source>
</reference>
<dbReference type="EMBL" id="CAJVAX010000018">
    <property type="protein sequence ID" value="CAG7647811.1"/>
    <property type="molecule type" value="Genomic_DNA"/>
</dbReference>
<keyword evidence="7" id="KW-1185">Reference proteome</keyword>
<dbReference type="Pfam" id="PF03595">
    <property type="entry name" value="SLAC1"/>
    <property type="match status" value="1"/>
</dbReference>
<keyword evidence="2 5" id="KW-0812">Transmembrane</keyword>
<evidence type="ECO:0000256" key="1">
    <source>
        <dbReference type="ARBA" id="ARBA00004141"/>
    </source>
</evidence>
<evidence type="ECO:0000256" key="2">
    <source>
        <dbReference type="ARBA" id="ARBA00022692"/>
    </source>
</evidence>
<feature type="transmembrane region" description="Helical" evidence="5">
    <location>
        <begin position="282"/>
        <end position="303"/>
    </location>
</feature>
<dbReference type="AlphaFoldDB" id="A0A9W4H3G3"/>
<comment type="subcellular location">
    <subcellularLocation>
        <location evidence="1">Membrane</location>
        <topology evidence="1">Multi-pass membrane protein</topology>
    </subcellularLocation>
</comment>
<dbReference type="GO" id="GO:0055085">
    <property type="term" value="P:transmembrane transport"/>
    <property type="evidence" value="ECO:0007669"/>
    <property type="project" value="InterPro"/>
</dbReference>